<evidence type="ECO:0000256" key="1">
    <source>
        <dbReference type="ARBA" id="ARBA00022801"/>
    </source>
</evidence>
<dbReference type="GO" id="GO:0016042">
    <property type="term" value="P:lipid catabolic process"/>
    <property type="evidence" value="ECO:0007669"/>
    <property type="project" value="UniProtKB-KW"/>
</dbReference>
<organism evidence="5 6">
    <name type="scientific">Paenibacillus antri</name>
    <dbReference type="NCBI Taxonomy" id="2582848"/>
    <lineage>
        <taxon>Bacteria</taxon>
        <taxon>Bacillati</taxon>
        <taxon>Bacillota</taxon>
        <taxon>Bacilli</taxon>
        <taxon>Bacillales</taxon>
        <taxon>Paenibacillaceae</taxon>
        <taxon>Paenibacillus</taxon>
    </lineage>
</organism>
<evidence type="ECO:0000256" key="3">
    <source>
        <dbReference type="ARBA" id="ARBA00023098"/>
    </source>
</evidence>
<keyword evidence="3" id="KW-0443">Lipid metabolism</keyword>
<dbReference type="Proteomes" id="UP000309676">
    <property type="component" value="Unassembled WGS sequence"/>
</dbReference>
<evidence type="ECO:0000256" key="4">
    <source>
        <dbReference type="SAM" id="SignalP"/>
    </source>
</evidence>
<evidence type="ECO:0000313" key="6">
    <source>
        <dbReference type="Proteomes" id="UP000309676"/>
    </source>
</evidence>
<keyword evidence="2" id="KW-0442">Lipid degradation</keyword>
<dbReference type="Pfam" id="PF03403">
    <property type="entry name" value="PAF-AH_p_II"/>
    <property type="match status" value="2"/>
</dbReference>
<proteinExistence type="predicted"/>
<dbReference type="PANTHER" id="PTHR10272:SF0">
    <property type="entry name" value="PLATELET-ACTIVATING FACTOR ACETYLHYDROLASE"/>
    <property type="match status" value="1"/>
</dbReference>
<accession>A0A5R9GJ91</accession>
<dbReference type="PANTHER" id="PTHR10272">
    <property type="entry name" value="PLATELET-ACTIVATING FACTOR ACETYLHYDROLASE"/>
    <property type="match status" value="1"/>
</dbReference>
<evidence type="ECO:0000313" key="5">
    <source>
        <dbReference type="EMBL" id="TLS51665.1"/>
    </source>
</evidence>
<evidence type="ECO:0000256" key="2">
    <source>
        <dbReference type="ARBA" id="ARBA00022963"/>
    </source>
</evidence>
<feature type="signal peptide" evidence="4">
    <location>
        <begin position="1"/>
        <end position="25"/>
    </location>
</feature>
<gene>
    <name evidence="5" type="ORF">FE782_14285</name>
</gene>
<reference evidence="5 6" key="1">
    <citation type="submission" date="2019-05" db="EMBL/GenBank/DDBJ databases">
        <authorList>
            <person name="Narsing Rao M.P."/>
            <person name="Li W.J."/>
        </authorList>
    </citation>
    <scope>NUCLEOTIDE SEQUENCE [LARGE SCALE GENOMIC DNA]</scope>
    <source>
        <strain evidence="5 6">SYSU_K30003</strain>
    </source>
</reference>
<feature type="chain" id="PRO_5024280701" evidence="4">
    <location>
        <begin position="26"/>
        <end position="413"/>
    </location>
</feature>
<dbReference type="SUPFAM" id="SSF53474">
    <property type="entry name" value="alpha/beta-Hydrolases"/>
    <property type="match status" value="1"/>
</dbReference>
<keyword evidence="1 5" id="KW-0378">Hydrolase</keyword>
<protein>
    <submittedName>
        <fullName evidence="5">Alpha/beta fold hydrolase</fullName>
    </submittedName>
</protein>
<comment type="caution">
    <text evidence="5">The sequence shown here is derived from an EMBL/GenBank/DDBJ whole genome shotgun (WGS) entry which is preliminary data.</text>
</comment>
<dbReference type="EMBL" id="VCIW01000008">
    <property type="protein sequence ID" value="TLS51665.1"/>
    <property type="molecule type" value="Genomic_DNA"/>
</dbReference>
<dbReference type="RefSeq" id="WP_138194891.1">
    <property type="nucleotide sequence ID" value="NZ_VCIW01000008.1"/>
</dbReference>
<sequence>MKKLAVGLTAAVAIVSSGLAIPAEAAGDPATTEIKKVSAAHAVALPDTTGDYQVGTTNFDWVDLSRKESFTLVPDDHRELMVQVWYPIDSVEGFEKETYIPSPANGIESVAASLGMGPQFSAVNEVDTGTYKDALLSDEESKYPIVLFSHGLGRARWEYQSITRELASHGYIVFSIDHTYMNFGTEFKDGRFVPLSPSLVPDFKAMDDYINQVWVKDLQFVVRKLAVLNRTENKLNLKNKLDLAKIAAIGHSFGGATSARALQVEPKIKAAVNMDGSFVGLSTESGAMTKPFAFLKTEAHAKDLSGENELPPTPPGMDPRVIADQFKEYAVRYEKAVEGDAYDITIAGTTHFDHLSFTDHPVLKPYYQDGTPFFDNGKNPNDFYELANSLLLSFLDKHLRGKSPTLFDAAIVQ</sequence>
<dbReference type="AlphaFoldDB" id="A0A5R9GJ91"/>
<keyword evidence="4" id="KW-0732">Signal</keyword>
<dbReference type="OrthoDB" id="9814760at2"/>
<name>A0A5R9GJ91_9BACL</name>
<dbReference type="InterPro" id="IPR029058">
    <property type="entry name" value="AB_hydrolase_fold"/>
</dbReference>
<dbReference type="GO" id="GO:0003847">
    <property type="term" value="F:1-alkyl-2-acetylglycerophosphocholine esterase activity"/>
    <property type="evidence" value="ECO:0007669"/>
    <property type="project" value="TreeGrafter"/>
</dbReference>
<dbReference type="Gene3D" id="3.40.50.1820">
    <property type="entry name" value="alpha/beta hydrolase"/>
    <property type="match status" value="1"/>
</dbReference>
<keyword evidence="6" id="KW-1185">Reference proteome</keyword>